<evidence type="ECO:0000256" key="2">
    <source>
        <dbReference type="ARBA" id="ARBA00022448"/>
    </source>
</evidence>
<dbReference type="PANTHER" id="PTHR45772:SF9">
    <property type="entry name" value="CONSERVED COMPONENT OF ABC TRANSPORTER FOR NATURAL AMINO ACIDS"/>
    <property type="match status" value="1"/>
</dbReference>
<dbReference type="InterPro" id="IPR032823">
    <property type="entry name" value="BCA_ABC_TP_C"/>
</dbReference>
<evidence type="ECO:0000259" key="5">
    <source>
        <dbReference type="PROSITE" id="PS50893"/>
    </source>
</evidence>
<keyword evidence="7" id="KW-1185">Reference proteome</keyword>
<gene>
    <name evidence="6" type="ORF">SAMN05877838_0422</name>
</gene>
<protein>
    <submittedName>
        <fullName evidence="6">Branched-chain amino acid transport system ATP-binding protein</fullName>
    </submittedName>
</protein>
<dbReference type="SMART" id="SM00382">
    <property type="entry name" value="AAA"/>
    <property type="match status" value="1"/>
</dbReference>
<evidence type="ECO:0000256" key="1">
    <source>
        <dbReference type="ARBA" id="ARBA00005417"/>
    </source>
</evidence>
<dbReference type="PANTHER" id="PTHR45772">
    <property type="entry name" value="CONSERVED COMPONENT OF ABC TRANSPORTER FOR NATURAL AMINO ACIDS-RELATED"/>
    <property type="match status" value="1"/>
</dbReference>
<dbReference type="GO" id="GO:0016887">
    <property type="term" value="F:ATP hydrolysis activity"/>
    <property type="evidence" value="ECO:0007669"/>
    <property type="project" value="InterPro"/>
</dbReference>
<dbReference type="InterPro" id="IPR003439">
    <property type="entry name" value="ABC_transporter-like_ATP-bd"/>
</dbReference>
<name>A0A286HLJ9_9HYPH</name>
<dbReference type="Pfam" id="PF00005">
    <property type="entry name" value="ABC_tran"/>
    <property type="match status" value="1"/>
</dbReference>
<dbReference type="InterPro" id="IPR051120">
    <property type="entry name" value="ABC_AA/LPS_Transport"/>
</dbReference>
<keyword evidence="4 6" id="KW-0067">ATP-binding</keyword>
<dbReference type="AlphaFoldDB" id="A0A286HLJ9"/>
<reference evidence="7" key="1">
    <citation type="submission" date="2017-08" db="EMBL/GenBank/DDBJ databases">
        <authorList>
            <person name="Varghese N."/>
            <person name="Submissions S."/>
        </authorList>
    </citation>
    <scope>NUCLEOTIDE SEQUENCE [LARGE SCALE GENOMIC DNA]</scope>
    <source>
        <strain evidence="7">KCTC 23107</strain>
    </source>
</reference>
<dbReference type="InterPro" id="IPR027417">
    <property type="entry name" value="P-loop_NTPase"/>
</dbReference>
<sequence>MRIVGAGFSRAARYRQRPGRAAYGAQMISVEHVKVSYGGPNVVDDVTFDIPSGQITGLIGPNGAGKTTMFNAIAGHVGLAGGRILLEDKDITGLQPHQRAARGLARTFQIPHEFSRLTVIENFMAAAATPIGENVFNVIFRRGRFAAEEEATYRAARDMVSFLEIDHVKDEKAGNLSGGQKKLLELGRALMRKPKIILLDEIGAGINRTLLAKISDKILHLNKEQGLTFCLIEHDLDYVSKLCDEVIVMAQGTLLTRGAVDEVRQDARVIEAYFGGGKYEAQP</sequence>
<dbReference type="GO" id="GO:0005886">
    <property type="term" value="C:plasma membrane"/>
    <property type="evidence" value="ECO:0007669"/>
    <property type="project" value="TreeGrafter"/>
</dbReference>
<dbReference type="Pfam" id="PF12399">
    <property type="entry name" value="BCA_ABC_TP_C"/>
    <property type="match status" value="1"/>
</dbReference>
<dbReference type="PROSITE" id="PS50893">
    <property type="entry name" value="ABC_TRANSPORTER_2"/>
    <property type="match status" value="1"/>
</dbReference>
<proteinExistence type="inferred from homology"/>
<dbReference type="PROSITE" id="PS00211">
    <property type="entry name" value="ABC_TRANSPORTER_1"/>
    <property type="match status" value="1"/>
</dbReference>
<evidence type="ECO:0000313" key="6">
    <source>
        <dbReference type="EMBL" id="SOE08693.1"/>
    </source>
</evidence>
<dbReference type="EMBL" id="OCPC01000001">
    <property type="protein sequence ID" value="SOE08693.1"/>
    <property type="molecule type" value="Genomic_DNA"/>
</dbReference>
<comment type="similarity">
    <text evidence="1">Belongs to the ABC transporter superfamily.</text>
</comment>
<dbReference type="CDD" id="cd03219">
    <property type="entry name" value="ABC_Mj1267_LivG_branched"/>
    <property type="match status" value="1"/>
</dbReference>
<keyword evidence="3" id="KW-0547">Nucleotide-binding</keyword>
<feature type="domain" description="ABC transporter" evidence="5">
    <location>
        <begin position="28"/>
        <end position="276"/>
    </location>
</feature>
<evidence type="ECO:0000313" key="7">
    <source>
        <dbReference type="Proteomes" id="UP000219465"/>
    </source>
</evidence>
<evidence type="ECO:0000256" key="4">
    <source>
        <dbReference type="ARBA" id="ARBA00022840"/>
    </source>
</evidence>
<accession>A0A286HLJ9</accession>
<keyword evidence="2" id="KW-0813">Transport</keyword>
<dbReference type="GO" id="GO:0005524">
    <property type="term" value="F:ATP binding"/>
    <property type="evidence" value="ECO:0007669"/>
    <property type="project" value="UniProtKB-KW"/>
</dbReference>
<evidence type="ECO:0000256" key="3">
    <source>
        <dbReference type="ARBA" id="ARBA00022741"/>
    </source>
</evidence>
<dbReference type="InterPro" id="IPR017871">
    <property type="entry name" value="ABC_transporter-like_CS"/>
</dbReference>
<dbReference type="Proteomes" id="UP000219465">
    <property type="component" value="Unassembled WGS sequence"/>
</dbReference>
<dbReference type="InterPro" id="IPR003593">
    <property type="entry name" value="AAA+_ATPase"/>
</dbReference>
<dbReference type="SUPFAM" id="SSF52540">
    <property type="entry name" value="P-loop containing nucleoside triphosphate hydrolases"/>
    <property type="match status" value="1"/>
</dbReference>
<organism evidence="6 7">
    <name type="scientific">Hoeflea halophila</name>
    <dbReference type="NCBI Taxonomy" id="714899"/>
    <lineage>
        <taxon>Bacteria</taxon>
        <taxon>Pseudomonadati</taxon>
        <taxon>Pseudomonadota</taxon>
        <taxon>Alphaproteobacteria</taxon>
        <taxon>Hyphomicrobiales</taxon>
        <taxon>Rhizobiaceae</taxon>
        <taxon>Hoeflea</taxon>
    </lineage>
</organism>
<dbReference type="Gene3D" id="3.40.50.300">
    <property type="entry name" value="P-loop containing nucleotide triphosphate hydrolases"/>
    <property type="match status" value="1"/>
</dbReference>